<dbReference type="RefSeq" id="XP_025351201.1">
    <property type="nucleotide sequence ID" value="XM_025493653.1"/>
</dbReference>
<accession>A0A316UI83</accession>
<evidence type="ECO:0000259" key="6">
    <source>
        <dbReference type="Pfam" id="PF01425"/>
    </source>
</evidence>
<feature type="active site" description="Acyl-ester intermediate" evidence="5">
    <location>
        <position position="270"/>
    </location>
</feature>
<dbReference type="SUPFAM" id="SSF75304">
    <property type="entry name" value="Amidase signature (AS) enzymes"/>
    <property type="match status" value="1"/>
</dbReference>
<dbReference type="GeneID" id="37015387"/>
<comment type="catalytic activity">
    <reaction evidence="1">
        <text>a monocarboxylic acid amide + H2O = a monocarboxylate + NH4(+)</text>
        <dbReference type="Rhea" id="RHEA:12020"/>
        <dbReference type="ChEBI" id="CHEBI:15377"/>
        <dbReference type="ChEBI" id="CHEBI:28938"/>
        <dbReference type="ChEBI" id="CHEBI:35757"/>
        <dbReference type="ChEBI" id="CHEBI:83628"/>
        <dbReference type="EC" id="3.5.1.4"/>
    </reaction>
</comment>
<keyword evidence="4" id="KW-0378">Hydrolase</keyword>
<dbReference type="STRING" id="1684307.A0A316UI83"/>
<keyword evidence="8" id="KW-1185">Reference proteome</keyword>
<reference evidence="7 8" key="1">
    <citation type="journal article" date="2018" name="Mol. Biol. Evol.">
        <title>Broad Genomic Sampling Reveals a Smut Pathogenic Ancestry of the Fungal Clade Ustilaginomycotina.</title>
        <authorList>
            <person name="Kijpornyongpan T."/>
            <person name="Mondo S.J."/>
            <person name="Barry K."/>
            <person name="Sandor L."/>
            <person name="Lee J."/>
            <person name="Lipzen A."/>
            <person name="Pangilinan J."/>
            <person name="LaButti K."/>
            <person name="Hainaut M."/>
            <person name="Henrissat B."/>
            <person name="Grigoriev I.V."/>
            <person name="Spatafora J.W."/>
            <person name="Aime M.C."/>
        </authorList>
    </citation>
    <scope>NUCLEOTIDE SEQUENCE [LARGE SCALE GENOMIC DNA]</scope>
    <source>
        <strain evidence="7 8">MCA 4718</strain>
    </source>
</reference>
<evidence type="ECO:0000313" key="8">
    <source>
        <dbReference type="Proteomes" id="UP000245942"/>
    </source>
</evidence>
<feature type="active site" description="Charge relay system" evidence="5">
    <location>
        <position position="246"/>
    </location>
</feature>
<dbReference type="InterPro" id="IPR036928">
    <property type="entry name" value="AS_sf"/>
</dbReference>
<dbReference type="AlphaFoldDB" id="A0A316UI83"/>
<dbReference type="PIRSF" id="PIRSF001221">
    <property type="entry name" value="Amidase_fungi"/>
    <property type="match status" value="1"/>
</dbReference>
<dbReference type="EC" id="3.5.1.4" evidence="3"/>
<dbReference type="InterPro" id="IPR020556">
    <property type="entry name" value="Amidase_CS"/>
</dbReference>
<sequence>MVSIPAEWQIRGLSDTREVINAVLPEDAPTTASLVAGPSLPDLLLANDKATALLSSSKARSICTLPAHEIVEAIRNKRLTSVEVTEAFLTSAAIAHQATGCLSDFFPDEARRRAQELDAKQARGGTLGVLHGLPVSIKGHIFLTGHGNQNGFALDVLSQEAFDGLLSDQDSPLLRNLSPAHIALIKARGPRISTEDGLLARILRDQGAVFYCKTTMPQSVMHLDTRSKPFGQTINPYNLALSAGGSSGGEAALVSGGGSVLGVGTDIGGSVRQPCAVTGLWGLRPTCGRLPSTSSLAPTPGNSMVVSTIGPMCRSLKDVILFMAAVLRGEPWKLDHNTYRLPWRGEVVRTPRKGRLRIGILRHDGLVRPITPIRRALSSVTSRLRDRKDGSAESVTDIELVEVDAGDLHARAWTLIRSLYYVDGGAFTRSVAALGGEPLLPLTEKILQDAKERTAHEIWELTMKRESIKKEYLKWWNELRLDAMLCPASATVAPRPGTIKYWGYTSAFNLFDLPSLVFPTGISVNAEADVAFEASEVSDAHSASKVKRENTGDWDRENEEEYVRHRDVYEGAPVGLQLVGSRFEEEELIQVMQVIERAL</sequence>
<dbReference type="GO" id="GO:0004040">
    <property type="term" value="F:amidase activity"/>
    <property type="evidence" value="ECO:0007669"/>
    <property type="project" value="UniProtKB-EC"/>
</dbReference>
<proteinExistence type="inferred from homology"/>
<feature type="domain" description="Amidase" evidence="6">
    <location>
        <begin position="190"/>
        <end position="588"/>
    </location>
</feature>
<dbReference type="Proteomes" id="UP000245942">
    <property type="component" value="Unassembled WGS sequence"/>
</dbReference>
<evidence type="ECO:0000256" key="5">
    <source>
        <dbReference type="PIRSR" id="PIRSR001221-1"/>
    </source>
</evidence>
<dbReference type="EMBL" id="KZ819321">
    <property type="protein sequence ID" value="PWN24041.1"/>
    <property type="molecule type" value="Genomic_DNA"/>
</dbReference>
<dbReference type="PANTHER" id="PTHR46072">
    <property type="entry name" value="AMIDASE-RELATED-RELATED"/>
    <property type="match status" value="1"/>
</dbReference>
<dbReference type="Gene3D" id="3.90.1300.10">
    <property type="entry name" value="Amidase signature (AS) domain"/>
    <property type="match status" value="1"/>
</dbReference>
<protein>
    <recommendedName>
        <fullName evidence="3">amidase</fullName>
        <ecNumber evidence="3">3.5.1.4</ecNumber>
    </recommendedName>
</protein>
<dbReference type="InterPro" id="IPR023631">
    <property type="entry name" value="Amidase_dom"/>
</dbReference>
<name>A0A316UI83_9BASI</name>
<dbReference type="OrthoDB" id="6428749at2759"/>
<evidence type="ECO:0000313" key="7">
    <source>
        <dbReference type="EMBL" id="PWN24041.1"/>
    </source>
</evidence>
<evidence type="ECO:0000256" key="2">
    <source>
        <dbReference type="ARBA" id="ARBA00009199"/>
    </source>
</evidence>
<dbReference type="PROSITE" id="PS00571">
    <property type="entry name" value="AMIDASES"/>
    <property type="match status" value="1"/>
</dbReference>
<comment type="similarity">
    <text evidence="2">Belongs to the amidase family.</text>
</comment>
<gene>
    <name evidence="7" type="ORF">BCV69DRAFT_289012</name>
</gene>
<evidence type="ECO:0000256" key="4">
    <source>
        <dbReference type="ARBA" id="ARBA00022801"/>
    </source>
</evidence>
<organism evidence="7 8">
    <name type="scientific">Pseudomicrostroma glucosiphilum</name>
    <dbReference type="NCBI Taxonomy" id="1684307"/>
    <lineage>
        <taxon>Eukaryota</taxon>
        <taxon>Fungi</taxon>
        <taxon>Dikarya</taxon>
        <taxon>Basidiomycota</taxon>
        <taxon>Ustilaginomycotina</taxon>
        <taxon>Exobasidiomycetes</taxon>
        <taxon>Microstromatales</taxon>
        <taxon>Microstromatales incertae sedis</taxon>
        <taxon>Pseudomicrostroma</taxon>
    </lineage>
</organism>
<dbReference type="Pfam" id="PF01425">
    <property type="entry name" value="Amidase"/>
    <property type="match status" value="2"/>
</dbReference>
<feature type="active site" description="Charge relay system" evidence="5">
    <location>
        <position position="138"/>
    </location>
</feature>
<feature type="domain" description="Amidase" evidence="6">
    <location>
        <begin position="83"/>
        <end position="146"/>
    </location>
</feature>
<evidence type="ECO:0000256" key="1">
    <source>
        <dbReference type="ARBA" id="ARBA00001311"/>
    </source>
</evidence>
<dbReference type="PANTHER" id="PTHR46072:SF4">
    <property type="entry name" value="AMIDASE C550.07-RELATED"/>
    <property type="match status" value="1"/>
</dbReference>
<evidence type="ECO:0000256" key="3">
    <source>
        <dbReference type="ARBA" id="ARBA00012922"/>
    </source>
</evidence>